<dbReference type="EMBL" id="LCKS01000003">
    <property type="protein sequence ID" value="KKU03181.1"/>
    <property type="molecule type" value="Genomic_DNA"/>
</dbReference>
<dbReference type="GO" id="GO:0006353">
    <property type="term" value="P:DNA-templated transcription termination"/>
    <property type="evidence" value="ECO:0007669"/>
    <property type="project" value="InterPro"/>
</dbReference>
<dbReference type="GO" id="GO:0031564">
    <property type="term" value="P:transcription antitermination"/>
    <property type="evidence" value="ECO:0007669"/>
    <property type="project" value="UniProtKB-KW"/>
</dbReference>
<dbReference type="AlphaFoldDB" id="A0A0G1M4L7"/>
<dbReference type="Proteomes" id="UP000034264">
    <property type="component" value="Unassembled WGS sequence"/>
</dbReference>
<dbReference type="PANTHER" id="PTHR11078">
    <property type="entry name" value="N UTILIZATION SUBSTANCE PROTEIN B-RELATED"/>
    <property type="match status" value="1"/>
</dbReference>
<keyword evidence="3" id="KW-0694">RNA-binding</keyword>
<keyword evidence="4" id="KW-0805">Transcription regulation</keyword>
<proteinExistence type="inferred from homology"/>
<sequence length="114" mass="12486">MKTAFDPRHRKREKLVQQLFTASFRNKVPAKFKSSDHLIAAAAPEWPLEKLNAIDLAILRLAMWELTVDKKAPLKVIIDEAVELAKQFGGSASPGFVNGVLGTICKSLPPSSSS</sequence>
<evidence type="ECO:0000256" key="2">
    <source>
        <dbReference type="ARBA" id="ARBA00022814"/>
    </source>
</evidence>
<comment type="similarity">
    <text evidence="1">Belongs to the NusB family.</text>
</comment>
<evidence type="ECO:0000259" key="6">
    <source>
        <dbReference type="Pfam" id="PF01029"/>
    </source>
</evidence>
<dbReference type="InterPro" id="IPR006027">
    <property type="entry name" value="NusB_RsmB_TIM44"/>
</dbReference>
<evidence type="ECO:0000256" key="4">
    <source>
        <dbReference type="ARBA" id="ARBA00023015"/>
    </source>
</evidence>
<dbReference type="SUPFAM" id="SSF48013">
    <property type="entry name" value="NusB-like"/>
    <property type="match status" value="1"/>
</dbReference>
<name>A0A0G1M4L7_9BACT</name>
<protein>
    <submittedName>
        <fullName evidence="7">N utilization substance protein B-like protein</fullName>
    </submittedName>
</protein>
<gene>
    <name evidence="7" type="ORF">UX05_C0003G0020</name>
</gene>
<dbReference type="GO" id="GO:0003723">
    <property type="term" value="F:RNA binding"/>
    <property type="evidence" value="ECO:0007669"/>
    <property type="project" value="UniProtKB-KW"/>
</dbReference>
<keyword evidence="2" id="KW-0889">Transcription antitermination</keyword>
<dbReference type="GO" id="GO:0005829">
    <property type="term" value="C:cytosol"/>
    <property type="evidence" value="ECO:0007669"/>
    <property type="project" value="TreeGrafter"/>
</dbReference>
<dbReference type="PATRIC" id="fig|1618366.3.peg.297"/>
<evidence type="ECO:0000313" key="7">
    <source>
        <dbReference type="EMBL" id="KKU03181.1"/>
    </source>
</evidence>
<dbReference type="PANTHER" id="PTHR11078:SF3">
    <property type="entry name" value="ANTITERMINATION NUSB DOMAIN-CONTAINING PROTEIN"/>
    <property type="match status" value="1"/>
</dbReference>
<dbReference type="Pfam" id="PF01029">
    <property type="entry name" value="NusB"/>
    <property type="match status" value="1"/>
</dbReference>
<keyword evidence="5" id="KW-0804">Transcription</keyword>
<dbReference type="NCBIfam" id="TIGR01951">
    <property type="entry name" value="nusB"/>
    <property type="match status" value="1"/>
</dbReference>
<reference evidence="7 8" key="1">
    <citation type="journal article" date="2015" name="Nature">
        <title>rRNA introns, odd ribosomes, and small enigmatic genomes across a large radiation of phyla.</title>
        <authorList>
            <person name="Brown C.T."/>
            <person name="Hug L.A."/>
            <person name="Thomas B.C."/>
            <person name="Sharon I."/>
            <person name="Castelle C.J."/>
            <person name="Singh A."/>
            <person name="Wilkins M.J."/>
            <person name="Williams K.H."/>
            <person name="Banfield J.F."/>
        </authorList>
    </citation>
    <scope>NUCLEOTIDE SEQUENCE [LARGE SCALE GENOMIC DNA]</scope>
</reference>
<organism evidence="7 8">
    <name type="scientific">Candidatus Amesbacteria bacterium GW2011_GWC2_45_19</name>
    <dbReference type="NCBI Taxonomy" id="1618366"/>
    <lineage>
        <taxon>Bacteria</taxon>
        <taxon>Candidatus Amesiibacteriota</taxon>
    </lineage>
</organism>
<evidence type="ECO:0000256" key="1">
    <source>
        <dbReference type="ARBA" id="ARBA00005952"/>
    </source>
</evidence>
<dbReference type="InterPro" id="IPR035926">
    <property type="entry name" value="NusB-like_sf"/>
</dbReference>
<dbReference type="InterPro" id="IPR011605">
    <property type="entry name" value="NusB_fam"/>
</dbReference>
<comment type="caution">
    <text evidence="7">The sequence shown here is derived from an EMBL/GenBank/DDBJ whole genome shotgun (WGS) entry which is preliminary data.</text>
</comment>
<dbReference type="Gene3D" id="1.10.940.10">
    <property type="entry name" value="NusB-like"/>
    <property type="match status" value="1"/>
</dbReference>
<evidence type="ECO:0000256" key="5">
    <source>
        <dbReference type="ARBA" id="ARBA00023163"/>
    </source>
</evidence>
<evidence type="ECO:0000256" key="3">
    <source>
        <dbReference type="ARBA" id="ARBA00022884"/>
    </source>
</evidence>
<evidence type="ECO:0000313" key="8">
    <source>
        <dbReference type="Proteomes" id="UP000034264"/>
    </source>
</evidence>
<accession>A0A0G1M4L7</accession>
<feature type="domain" description="NusB/RsmB/TIM44" evidence="6">
    <location>
        <begin position="26"/>
        <end position="104"/>
    </location>
</feature>